<evidence type="ECO:0000313" key="3">
    <source>
        <dbReference type="Proteomes" id="UP000247755"/>
    </source>
</evidence>
<keyword evidence="2" id="KW-0540">Nuclease</keyword>
<dbReference type="RefSeq" id="WP_083534057.1">
    <property type="nucleotide sequence ID" value="NZ_QJJY01000001.1"/>
</dbReference>
<keyword evidence="2" id="KW-0378">Hydrolase</keyword>
<comment type="caution">
    <text evidence="2">The sequence shown here is derived from an EMBL/GenBank/DDBJ whole genome shotgun (WGS) entry which is preliminary data.</text>
</comment>
<dbReference type="SUPFAM" id="SSF54060">
    <property type="entry name" value="His-Me finger endonucleases"/>
    <property type="match status" value="1"/>
</dbReference>
<accession>A0A318IY18</accession>
<protein>
    <submittedName>
        <fullName evidence="2">HNH endonuclease</fullName>
    </submittedName>
</protein>
<dbReference type="InterPro" id="IPR003615">
    <property type="entry name" value="HNH_nuc"/>
</dbReference>
<gene>
    <name evidence="2" type="ORF">NA66_1001736</name>
</gene>
<dbReference type="Proteomes" id="UP000247755">
    <property type="component" value="Unassembled WGS sequence"/>
</dbReference>
<name>A0A318IY18_BURPY</name>
<dbReference type="InterPro" id="IPR044930">
    <property type="entry name" value="Homing_endonuclease_His-Me"/>
</dbReference>
<dbReference type="Gene3D" id="3.90.75.10">
    <property type="entry name" value="Homing Intron 3 (I-ppo) Encoded Endonuclease, Chain A"/>
    <property type="match status" value="1"/>
</dbReference>
<proteinExistence type="predicted"/>
<feature type="domain" description="HNH nuclease" evidence="1">
    <location>
        <begin position="50"/>
        <end position="94"/>
    </location>
</feature>
<sequence length="165" mass="18792">MPRRKTKIDGVELLNFLLSRTQLSPTSCREWLGPIQENGYVKIWYSGTHRWAHRVVYELATGVSPGDLHVLHKCDNPKCINPNHLEIGTRSDNMLDCAIKGRWHTEARTSAMRVSRAKKLSPSYVMAIRTKEQNGESVKSIAKEFGIDCSMVRMIANLKTWVDLP</sequence>
<organism evidence="2 3">
    <name type="scientific">Burkholderia pyrrocinia</name>
    <name type="common">Pseudomonas pyrrocinia</name>
    <dbReference type="NCBI Taxonomy" id="60550"/>
    <lineage>
        <taxon>Bacteria</taxon>
        <taxon>Pseudomonadati</taxon>
        <taxon>Pseudomonadota</taxon>
        <taxon>Betaproteobacteria</taxon>
        <taxon>Burkholderiales</taxon>
        <taxon>Burkholderiaceae</taxon>
        <taxon>Burkholderia</taxon>
        <taxon>Burkholderia cepacia complex</taxon>
    </lineage>
</organism>
<dbReference type="EMBL" id="QJJY01000001">
    <property type="protein sequence ID" value="PXX41126.1"/>
    <property type="molecule type" value="Genomic_DNA"/>
</dbReference>
<dbReference type="Pfam" id="PF13392">
    <property type="entry name" value="HNH_3"/>
    <property type="match status" value="1"/>
</dbReference>
<reference evidence="2 3" key="1">
    <citation type="submission" date="2018-05" db="EMBL/GenBank/DDBJ databases">
        <title>Comparative genomics of bacterial root endophytes of switchgrass collected from native prairies over two seasons.</title>
        <authorList>
            <person name="Tang Y."/>
        </authorList>
    </citation>
    <scope>NUCLEOTIDE SEQUENCE [LARGE SCALE GENOMIC DNA]</scope>
    <source>
        <strain evidence="2 3">NFIX32</strain>
    </source>
</reference>
<dbReference type="GO" id="GO:0004519">
    <property type="term" value="F:endonuclease activity"/>
    <property type="evidence" value="ECO:0007669"/>
    <property type="project" value="UniProtKB-KW"/>
</dbReference>
<keyword evidence="2" id="KW-0255">Endonuclease</keyword>
<dbReference type="InterPro" id="IPR044925">
    <property type="entry name" value="His-Me_finger_sf"/>
</dbReference>
<evidence type="ECO:0000313" key="2">
    <source>
        <dbReference type="EMBL" id="PXX41126.1"/>
    </source>
</evidence>
<evidence type="ECO:0000259" key="1">
    <source>
        <dbReference type="Pfam" id="PF13392"/>
    </source>
</evidence>
<dbReference type="AlphaFoldDB" id="A0A318IY18"/>